<dbReference type="PANTHER" id="PTHR45128:SF2">
    <property type="entry name" value="METHYLTRANSFERASE DOMAIN-CONTAINING PROTEIN"/>
    <property type="match status" value="1"/>
</dbReference>
<evidence type="ECO:0000259" key="2">
    <source>
        <dbReference type="Pfam" id="PF21320"/>
    </source>
</evidence>
<dbReference type="GO" id="GO:0008168">
    <property type="term" value="F:methyltransferase activity"/>
    <property type="evidence" value="ECO:0007669"/>
    <property type="project" value="UniProtKB-KW"/>
</dbReference>
<keyword evidence="3" id="KW-0808">Transferase</keyword>
<dbReference type="InterPro" id="IPR025714">
    <property type="entry name" value="Methyltranfer_dom"/>
</dbReference>
<dbReference type="EMBL" id="JAGSOV010000009">
    <property type="protein sequence ID" value="MCO1654096.1"/>
    <property type="molecule type" value="Genomic_DNA"/>
</dbReference>
<protein>
    <submittedName>
        <fullName evidence="3">Methyltransferase domain-containing protein</fullName>
    </submittedName>
</protein>
<feature type="domain" description="S-adenosylmethionine-dependent methyltransferase Rv2258c-like winged HTH" evidence="2">
    <location>
        <begin position="23"/>
        <end position="91"/>
    </location>
</feature>
<evidence type="ECO:0000259" key="1">
    <source>
        <dbReference type="Pfam" id="PF13847"/>
    </source>
</evidence>
<dbReference type="GO" id="GO:0032259">
    <property type="term" value="P:methylation"/>
    <property type="evidence" value="ECO:0007669"/>
    <property type="project" value="UniProtKB-KW"/>
</dbReference>
<dbReference type="InterPro" id="IPR053173">
    <property type="entry name" value="SAM-binding_MTase"/>
</dbReference>
<dbReference type="InterPro" id="IPR029063">
    <property type="entry name" value="SAM-dependent_MTases_sf"/>
</dbReference>
<reference evidence="3" key="1">
    <citation type="submission" date="2021-04" db="EMBL/GenBank/DDBJ databases">
        <title>Pseudonocardia sp. nov., isolated from sandy soil of mangrove forest.</title>
        <authorList>
            <person name="Zan Z."/>
            <person name="Huang R."/>
            <person name="Liu W."/>
        </authorList>
    </citation>
    <scope>NUCLEOTIDE SEQUENCE</scope>
    <source>
        <strain evidence="3">S2-4</strain>
    </source>
</reference>
<evidence type="ECO:0000313" key="3">
    <source>
        <dbReference type="EMBL" id="MCO1654096.1"/>
    </source>
</evidence>
<dbReference type="Gene3D" id="3.40.50.150">
    <property type="entry name" value="Vaccinia Virus protein VP39"/>
    <property type="match status" value="1"/>
</dbReference>
<dbReference type="CDD" id="cd02440">
    <property type="entry name" value="AdoMet_MTases"/>
    <property type="match status" value="1"/>
</dbReference>
<dbReference type="InterPro" id="IPR036388">
    <property type="entry name" value="WH-like_DNA-bd_sf"/>
</dbReference>
<evidence type="ECO:0000313" key="4">
    <source>
        <dbReference type="Proteomes" id="UP001165283"/>
    </source>
</evidence>
<dbReference type="Pfam" id="PF13847">
    <property type="entry name" value="Methyltransf_31"/>
    <property type="match status" value="1"/>
</dbReference>
<dbReference type="Proteomes" id="UP001165283">
    <property type="component" value="Unassembled WGS sequence"/>
</dbReference>
<sequence length="350" mass="36537">MTEELTAFVQKGVGDVAAMVSGALVALGDRLGLYAAMADGEPVTAGELAGRTGTTERYVREWLAAQAAAGFLRYCGDGRYRLTAEGAVVLTDEDSPVCLVGAFQLALAAVQSVDRLAAAFRTGAGVGWGEHHHELYPGCERFFAPGYRNHLVASWIPALDGAERALRSGAAVADVGCGRGASTLLMARAYPASTVTGFDAHADSVRAARKAAADAGLAERARFEVATAADYPGRYDLVTFFDCLHDMGDPIGAARHARAALHPGGRLMVVEPMAGDRVEDNLHPVGAAYYGFSTLLCTPGALSQGAPDAPAALGAQAGEERLRDVLAEAGFGVVRRIAETPFTMVLEARV</sequence>
<dbReference type="InterPro" id="IPR036390">
    <property type="entry name" value="WH_DNA-bd_sf"/>
</dbReference>
<name>A0ABT0ZTP3_9PSEU</name>
<dbReference type="Gene3D" id="1.10.10.10">
    <property type="entry name" value="Winged helix-like DNA-binding domain superfamily/Winged helix DNA-binding domain"/>
    <property type="match status" value="1"/>
</dbReference>
<gene>
    <name evidence="3" type="ORF">KDL28_03405</name>
</gene>
<proteinExistence type="predicted"/>
<keyword evidence="4" id="KW-1185">Reference proteome</keyword>
<dbReference type="RefSeq" id="WP_252435701.1">
    <property type="nucleotide sequence ID" value="NZ_JAGSOV010000009.1"/>
</dbReference>
<dbReference type="Pfam" id="PF21320">
    <property type="entry name" value="WHD_Rv2258c"/>
    <property type="match status" value="1"/>
</dbReference>
<organism evidence="3 4">
    <name type="scientific">Pseudonocardia humida</name>
    <dbReference type="NCBI Taxonomy" id="2800819"/>
    <lineage>
        <taxon>Bacteria</taxon>
        <taxon>Bacillati</taxon>
        <taxon>Actinomycetota</taxon>
        <taxon>Actinomycetes</taxon>
        <taxon>Pseudonocardiales</taxon>
        <taxon>Pseudonocardiaceae</taxon>
        <taxon>Pseudonocardia</taxon>
    </lineage>
</organism>
<dbReference type="SUPFAM" id="SSF46785">
    <property type="entry name" value="Winged helix' DNA-binding domain"/>
    <property type="match status" value="1"/>
</dbReference>
<dbReference type="SUPFAM" id="SSF53335">
    <property type="entry name" value="S-adenosyl-L-methionine-dependent methyltransferases"/>
    <property type="match status" value="1"/>
</dbReference>
<keyword evidence="3" id="KW-0489">Methyltransferase</keyword>
<comment type="caution">
    <text evidence="3">The sequence shown here is derived from an EMBL/GenBank/DDBJ whole genome shotgun (WGS) entry which is preliminary data.</text>
</comment>
<dbReference type="PANTHER" id="PTHR45128">
    <property type="entry name" value="METHYLTRANSFERASE TYPE 11"/>
    <property type="match status" value="1"/>
</dbReference>
<accession>A0ABT0ZTP3</accession>
<feature type="domain" description="Methyltransferase" evidence="1">
    <location>
        <begin position="167"/>
        <end position="274"/>
    </location>
</feature>
<dbReference type="InterPro" id="IPR048711">
    <property type="entry name" value="WHD_Rv2258c"/>
</dbReference>